<comment type="caution">
    <text evidence="6">The sequence shown here is derived from an EMBL/GenBank/DDBJ whole genome shotgun (WGS) entry which is preliminary data.</text>
</comment>
<dbReference type="InterPro" id="IPR032875">
    <property type="entry name" value="Succ_CoA_lig_flav_dom"/>
</dbReference>
<accession>A0A330HQJ5</accession>
<keyword evidence="7" id="KW-1185">Reference proteome</keyword>
<dbReference type="GO" id="GO:0043758">
    <property type="term" value="F:acetate-CoA ligase (ADP-forming) activity"/>
    <property type="evidence" value="ECO:0007669"/>
    <property type="project" value="InterPro"/>
</dbReference>
<name>A0A330HQJ5_9HYPH</name>
<proteinExistence type="predicted"/>
<keyword evidence="2" id="KW-0436">Ligase</keyword>
<dbReference type="Gene3D" id="3.30.1490.20">
    <property type="entry name" value="ATP-grasp fold, A domain"/>
    <property type="match status" value="1"/>
</dbReference>
<protein>
    <submittedName>
        <fullName evidence="6">GNAT family N-acetyltransferase</fullName>
    </submittedName>
</protein>
<dbReference type="PANTHER" id="PTHR43334:SF1">
    <property type="entry name" value="3-HYDROXYPROPIONATE--COA LIGASE [ADP-FORMING]"/>
    <property type="match status" value="1"/>
</dbReference>
<dbReference type="CDD" id="cd04301">
    <property type="entry name" value="NAT_SF"/>
    <property type="match status" value="1"/>
</dbReference>
<dbReference type="OrthoDB" id="9807426at2"/>
<organism evidence="6 7">
    <name type="scientific">Mesorhizobium hawassense</name>
    <dbReference type="NCBI Taxonomy" id="1209954"/>
    <lineage>
        <taxon>Bacteria</taxon>
        <taxon>Pseudomonadati</taxon>
        <taxon>Pseudomonadota</taxon>
        <taxon>Alphaproteobacteria</taxon>
        <taxon>Hyphomicrobiales</taxon>
        <taxon>Phyllobacteriaceae</taxon>
        <taxon>Mesorhizobium</taxon>
    </lineage>
</organism>
<dbReference type="Gene3D" id="3.40.50.720">
    <property type="entry name" value="NAD(P)-binding Rossmann-like Domain"/>
    <property type="match status" value="1"/>
</dbReference>
<dbReference type="InterPro" id="IPR016181">
    <property type="entry name" value="Acyl_CoA_acyltransferase"/>
</dbReference>
<evidence type="ECO:0000313" key="6">
    <source>
        <dbReference type="EMBL" id="RAZ91001.1"/>
    </source>
</evidence>
<dbReference type="Pfam" id="PF13607">
    <property type="entry name" value="Succ_CoA_lig"/>
    <property type="match status" value="1"/>
</dbReference>
<dbReference type="Pfam" id="PF00583">
    <property type="entry name" value="Acetyltransf_1"/>
    <property type="match status" value="1"/>
</dbReference>
<feature type="domain" description="N-acetyltransferase" evidence="5">
    <location>
        <begin position="739"/>
        <end position="897"/>
    </location>
</feature>
<dbReference type="SUPFAM" id="SSF55729">
    <property type="entry name" value="Acyl-CoA N-acyltransferases (Nat)"/>
    <property type="match status" value="1"/>
</dbReference>
<dbReference type="Pfam" id="PF13549">
    <property type="entry name" value="ATP-grasp_5"/>
    <property type="match status" value="1"/>
</dbReference>
<evidence type="ECO:0000256" key="4">
    <source>
        <dbReference type="ARBA" id="ARBA00022840"/>
    </source>
</evidence>
<evidence type="ECO:0000313" key="7">
    <source>
        <dbReference type="Proteomes" id="UP000251558"/>
    </source>
</evidence>
<keyword evidence="3" id="KW-0547">Nucleotide-binding</keyword>
<dbReference type="InterPro" id="IPR000182">
    <property type="entry name" value="GNAT_dom"/>
</dbReference>
<dbReference type="Gene3D" id="3.40.630.30">
    <property type="match status" value="1"/>
</dbReference>
<dbReference type="Pfam" id="PF13380">
    <property type="entry name" value="CoA_binding_2"/>
    <property type="match status" value="1"/>
</dbReference>
<keyword evidence="1" id="KW-0816">Tricarboxylic acid cycle</keyword>
<dbReference type="Proteomes" id="UP000251558">
    <property type="component" value="Unassembled WGS sequence"/>
</dbReference>
<dbReference type="PROSITE" id="PS51186">
    <property type="entry name" value="GNAT"/>
    <property type="match status" value="1"/>
</dbReference>
<dbReference type="SUPFAM" id="SSF52210">
    <property type="entry name" value="Succinyl-CoA synthetase domains"/>
    <property type="match status" value="2"/>
</dbReference>
<reference evidence="6 7" key="1">
    <citation type="submission" date="2018-07" db="EMBL/GenBank/DDBJ databases">
        <title>Diversity of Mesorhizobium strains in Brazil.</title>
        <authorList>
            <person name="Helene L.C.F."/>
            <person name="Dall'Agnol R."/>
            <person name="Delamuta J.R.M."/>
            <person name="Hungria M."/>
        </authorList>
    </citation>
    <scope>NUCLEOTIDE SEQUENCE [LARGE SCALE GENOMIC DNA]</scope>
    <source>
        <strain evidence="6 7">AC99b</strain>
    </source>
</reference>
<dbReference type="InterPro" id="IPR013815">
    <property type="entry name" value="ATP_grasp_subdomain_1"/>
</dbReference>
<gene>
    <name evidence="6" type="ORF">DPM33_12030</name>
</gene>
<dbReference type="InterPro" id="IPR003781">
    <property type="entry name" value="CoA-bd"/>
</dbReference>
<dbReference type="GO" id="GO:0016747">
    <property type="term" value="F:acyltransferase activity, transferring groups other than amino-acyl groups"/>
    <property type="evidence" value="ECO:0007669"/>
    <property type="project" value="InterPro"/>
</dbReference>
<dbReference type="RefSeq" id="WP_112097631.1">
    <property type="nucleotide sequence ID" value="NZ_QMBP01000004.1"/>
</dbReference>
<dbReference type="GO" id="GO:0005524">
    <property type="term" value="F:ATP binding"/>
    <property type="evidence" value="ECO:0007669"/>
    <property type="project" value="UniProtKB-KW"/>
</dbReference>
<dbReference type="SUPFAM" id="SSF51735">
    <property type="entry name" value="NAD(P)-binding Rossmann-fold domains"/>
    <property type="match status" value="1"/>
</dbReference>
<dbReference type="InterPro" id="IPR036291">
    <property type="entry name" value="NAD(P)-bd_dom_sf"/>
</dbReference>
<dbReference type="InterPro" id="IPR051538">
    <property type="entry name" value="Acyl-CoA_Synth/Transferase"/>
</dbReference>
<dbReference type="InterPro" id="IPR016102">
    <property type="entry name" value="Succinyl-CoA_synth-like"/>
</dbReference>
<dbReference type="EMBL" id="QMBP01000004">
    <property type="protein sequence ID" value="RAZ91001.1"/>
    <property type="molecule type" value="Genomic_DNA"/>
</dbReference>
<dbReference type="SMART" id="SM00881">
    <property type="entry name" value="CoA_binding"/>
    <property type="match status" value="1"/>
</dbReference>
<evidence type="ECO:0000256" key="1">
    <source>
        <dbReference type="ARBA" id="ARBA00022532"/>
    </source>
</evidence>
<dbReference type="AlphaFoldDB" id="A0A330HQJ5"/>
<dbReference type="GO" id="GO:0006099">
    <property type="term" value="P:tricarboxylic acid cycle"/>
    <property type="evidence" value="ECO:0007669"/>
    <property type="project" value="UniProtKB-KW"/>
</dbReference>
<evidence type="ECO:0000256" key="2">
    <source>
        <dbReference type="ARBA" id="ARBA00022598"/>
    </source>
</evidence>
<dbReference type="Pfam" id="PF19045">
    <property type="entry name" value="Ligase_CoA_2"/>
    <property type="match status" value="1"/>
</dbReference>
<evidence type="ECO:0000256" key="3">
    <source>
        <dbReference type="ARBA" id="ARBA00022741"/>
    </source>
</evidence>
<dbReference type="InterPro" id="IPR043938">
    <property type="entry name" value="Ligase_CoA_dom"/>
</dbReference>
<sequence>MTIRNLEYAVSPRSVAVIGASERVGSVGRVVFDNIVSGGFEGDVWPVNPKHSQVIGHRCYQRVADLPGVPDLAVIVTPPETVPGIVLDLAGKGTRAAVVITAGLNRENGLRQAMLDAAKPSLMRIIGPNTVGLMIPPAKLNASFAHMAAQPGNIALISQSGAIATSLIDWAAENDVGFSRIISLGDMADVDVGDCLDMLAGDFHTRAIVMYLETIPNARKFMSAARAAARLKPVIAIKPGRHEQAAKAAATHTGALSGADRVVEAALRRAGVLRVKDLAELLDAAETIGRYSPLERARVGIVTNGGGAGVLAVDKLVERRVELAMLSPPTIEQLNRVLPTTWSHANPVDIVGDAAPQRYRAALEAVAADPGTDVILVMNCPTGLGSSAEVARKVAELGDEGEIGGKPLLACWLGGHTAQEGRRILTEAGIPSFDTPEDTATAASYLSEWSRAQQSLLRAPSCRTEGQVTGRASAHAIFRQVAAEGRRMLTEPEAKAAIAAYGIAVPETIVARSVPEVARAAVRLLENSGRLVVKLLSRVVSHKSDIGGVVLDIASAEEAVKAAESIETRMRSQASGAKLDGYTVQAMVVRRHAQELILGMNLDPMFGPVILFGAGGTAVEAVSDTAIALPPLDDVLAGDLIDNTRIGRLLAGYRDHEPANRGAILAALNGLSQMIVDFPCLVALDINPLLADAKGVIALDARIEIDPGRVDEAAPNPALAIRPYPSGWGRDLVSDDMSFHIRPIMPSDFSLYPAFLAKISPDDLRLRFLSPRRNFPDQMLKRLTQLDYDRDIAFVVIEESTGALAGIGRLSCDPDHRTGEYALLVRSDLQSHGLGWALLKLIIDYAKAERISRIEGTILNENRKMLTMCREFGFAVAHHPSEPGLSLASLEVSLDRSIS</sequence>
<keyword evidence="4" id="KW-0067">ATP-binding</keyword>
<dbReference type="SUPFAM" id="SSF56059">
    <property type="entry name" value="Glutathione synthetase ATP-binding domain-like"/>
    <property type="match status" value="1"/>
</dbReference>
<dbReference type="Gene3D" id="3.40.50.261">
    <property type="entry name" value="Succinyl-CoA synthetase domains"/>
    <property type="match status" value="2"/>
</dbReference>
<dbReference type="Gene3D" id="3.30.470.20">
    <property type="entry name" value="ATP-grasp fold, B domain"/>
    <property type="match status" value="1"/>
</dbReference>
<keyword evidence="6" id="KW-0808">Transferase</keyword>
<dbReference type="PANTHER" id="PTHR43334">
    <property type="entry name" value="ACETATE--COA LIGASE [ADP-FORMING]"/>
    <property type="match status" value="1"/>
</dbReference>
<evidence type="ECO:0000259" key="5">
    <source>
        <dbReference type="PROSITE" id="PS51186"/>
    </source>
</evidence>